<evidence type="ECO:0000313" key="2">
    <source>
        <dbReference type="Proteomes" id="UP001355207"/>
    </source>
</evidence>
<name>A0AAX4JJU6_9TREE</name>
<evidence type="ECO:0000313" key="1">
    <source>
        <dbReference type="EMBL" id="WWC85188.1"/>
    </source>
</evidence>
<keyword evidence="2" id="KW-1185">Reference proteome</keyword>
<dbReference type="GeneID" id="91090718"/>
<dbReference type="RefSeq" id="XP_066071951.1">
    <property type="nucleotide sequence ID" value="XM_066215854.1"/>
</dbReference>
<sequence>MSTKQLFNLPKLIASLPSSSSTSTTKPILVKPLNWPHNSFYLVTRQDLQFSTTTVNEPKGKAAETITTTNEDENGVVNPIEDQVNVKGRVWGLKFWQGHPYPRQSPKISDPKIPNASKEQFVPVDLSSLSSDIKQRVLEGQKLVEQRRRERREVLKKKL</sequence>
<gene>
    <name evidence="1" type="ORF">L201_000046</name>
</gene>
<dbReference type="EMBL" id="CP144098">
    <property type="protein sequence ID" value="WWC85188.1"/>
    <property type="molecule type" value="Genomic_DNA"/>
</dbReference>
<dbReference type="Proteomes" id="UP001355207">
    <property type="component" value="Chromosome 1"/>
</dbReference>
<organism evidence="1 2">
    <name type="scientific">Kwoniella dendrophila CBS 6074</name>
    <dbReference type="NCBI Taxonomy" id="1295534"/>
    <lineage>
        <taxon>Eukaryota</taxon>
        <taxon>Fungi</taxon>
        <taxon>Dikarya</taxon>
        <taxon>Basidiomycota</taxon>
        <taxon>Agaricomycotina</taxon>
        <taxon>Tremellomycetes</taxon>
        <taxon>Tremellales</taxon>
        <taxon>Cryptococcaceae</taxon>
        <taxon>Kwoniella</taxon>
    </lineage>
</organism>
<reference evidence="1 2" key="1">
    <citation type="submission" date="2024-01" db="EMBL/GenBank/DDBJ databases">
        <title>Comparative genomics of Cryptococcus and Kwoniella reveals pathogenesis evolution and contrasting modes of karyotype evolution via chromosome fusion or intercentromeric recombination.</title>
        <authorList>
            <person name="Coelho M.A."/>
            <person name="David-Palma M."/>
            <person name="Shea T."/>
            <person name="Bowers K."/>
            <person name="McGinley-Smith S."/>
            <person name="Mohammad A.W."/>
            <person name="Gnirke A."/>
            <person name="Yurkov A.M."/>
            <person name="Nowrousian M."/>
            <person name="Sun S."/>
            <person name="Cuomo C.A."/>
            <person name="Heitman J."/>
        </authorList>
    </citation>
    <scope>NUCLEOTIDE SEQUENCE [LARGE SCALE GENOMIC DNA]</scope>
    <source>
        <strain evidence="1 2">CBS 6074</strain>
    </source>
</reference>
<accession>A0AAX4JJU6</accession>
<proteinExistence type="predicted"/>
<protein>
    <submittedName>
        <fullName evidence="1">Uncharacterized protein</fullName>
    </submittedName>
</protein>
<dbReference type="AlphaFoldDB" id="A0AAX4JJU6"/>